<dbReference type="KEGG" id="mfi:DSM1535_0851"/>
<evidence type="ECO:0000313" key="2">
    <source>
        <dbReference type="EMBL" id="CEA13204.1"/>
    </source>
</evidence>
<dbReference type="GO" id="GO:0006508">
    <property type="term" value="P:proteolysis"/>
    <property type="evidence" value="ECO:0007669"/>
    <property type="project" value="InterPro"/>
</dbReference>
<proteinExistence type="predicted"/>
<dbReference type="InterPro" id="IPR029030">
    <property type="entry name" value="Caspase-like_dom_sf"/>
</dbReference>
<dbReference type="PATRIC" id="fig|2162.9.peg.882"/>
<dbReference type="InterPro" id="IPR050452">
    <property type="entry name" value="Metacaspase"/>
</dbReference>
<dbReference type="PANTHER" id="PTHR48104:SF30">
    <property type="entry name" value="METACASPASE-1"/>
    <property type="match status" value="1"/>
</dbReference>
<dbReference type="Gene3D" id="3.40.50.1460">
    <property type="match status" value="1"/>
</dbReference>
<dbReference type="InterPro" id="IPR011600">
    <property type="entry name" value="Pept_C14_caspase"/>
</dbReference>
<dbReference type="GO" id="GO:0004197">
    <property type="term" value="F:cysteine-type endopeptidase activity"/>
    <property type="evidence" value="ECO:0007669"/>
    <property type="project" value="InterPro"/>
</dbReference>
<evidence type="ECO:0000259" key="1">
    <source>
        <dbReference type="Pfam" id="PF00656"/>
    </source>
</evidence>
<organism evidence="2">
    <name type="scientific">Methanobacterium formicicum</name>
    <dbReference type="NCBI Taxonomy" id="2162"/>
    <lineage>
        <taxon>Archaea</taxon>
        <taxon>Methanobacteriati</taxon>
        <taxon>Methanobacteriota</taxon>
        <taxon>Methanomada group</taxon>
        <taxon>Methanobacteria</taxon>
        <taxon>Methanobacteriales</taxon>
        <taxon>Methanobacteriaceae</taxon>
        <taxon>Methanobacterium</taxon>
    </lineage>
</organism>
<dbReference type="SUPFAM" id="SSF52129">
    <property type="entry name" value="Caspase-like"/>
    <property type="match status" value="1"/>
</dbReference>
<dbReference type="PANTHER" id="PTHR48104">
    <property type="entry name" value="METACASPASE-4"/>
    <property type="match status" value="1"/>
</dbReference>
<gene>
    <name evidence="2" type="ORF">DSM1535_0851</name>
</gene>
<feature type="domain" description="Peptidase C14 caspase" evidence="1">
    <location>
        <begin position="4"/>
        <end position="268"/>
    </location>
</feature>
<accession>A0A090I2P8</accession>
<dbReference type="GO" id="GO:0005737">
    <property type="term" value="C:cytoplasm"/>
    <property type="evidence" value="ECO:0007669"/>
    <property type="project" value="TreeGrafter"/>
</dbReference>
<dbReference type="AlphaFoldDB" id="A0A090I2P8"/>
<reference evidence="2" key="1">
    <citation type="submission" date="2014-08" db="EMBL/GenBank/DDBJ databases">
        <authorList>
            <person name="Wibberg D."/>
        </authorList>
    </citation>
    <scope>NUCLEOTIDE SEQUENCE</scope>
</reference>
<dbReference type="RefSeq" id="WP_048072442.1">
    <property type="nucleotide sequence ID" value="NZ_JARVXG010000057.1"/>
</dbReference>
<sequence length="283" mass="31863">MTGKRALCVGINNFKNFPSAALRGCVNDANDMEKLLKNLLGFQAVDIVKLTDTKATKTNIMKNLKEMVHGAKSGKYSHIIFTMSSHGTQVPDLSGDEPDRVDEAFCPNDLAQNGDDWDSNHIIVDDELRDLFIQIPEDVVLEVYLDTCHSGTGLKAIDLLFGRQTRYIPPPSLEAFKRVDGKRQRGLNKSLLEKGMVQHILWAACRADQTSADANIDGEWHGAFTYYFCKEMNVSQNKLNRNEILEKVRKDLRAGNYTQIPQLECEATARNKKMVRKSSNELL</sequence>
<dbReference type="EMBL" id="LN515531">
    <property type="protein sequence ID" value="CEA13204.1"/>
    <property type="molecule type" value="Genomic_DNA"/>
</dbReference>
<protein>
    <submittedName>
        <fullName evidence="2">Peptidase C14 caspase catalytic subunit p20</fullName>
    </submittedName>
</protein>
<name>A0A090I2P8_METFO</name>
<dbReference type="Pfam" id="PF00656">
    <property type="entry name" value="Peptidase_C14"/>
    <property type="match status" value="1"/>
</dbReference>